<gene>
    <name evidence="1" type="ORF">COX36_00315</name>
</gene>
<dbReference type="EMBL" id="PCRP01000004">
    <property type="protein sequence ID" value="PIP24013.1"/>
    <property type="molecule type" value="Genomic_DNA"/>
</dbReference>
<dbReference type="Proteomes" id="UP000230273">
    <property type="component" value="Unassembled WGS sequence"/>
</dbReference>
<reference evidence="1 2" key="1">
    <citation type="submission" date="2017-09" db="EMBL/GenBank/DDBJ databases">
        <title>Depth-based differentiation of microbial function through sediment-hosted aquifers and enrichment of novel symbionts in the deep terrestrial subsurface.</title>
        <authorList>
            <person name="Probst A.J."/>
            <person name="Ladd B."/>
            <person name="Jarett J.K."/>
            <person name="Geller-Mcgrath D.E."/>
            <person name="Sieber C.M."/>
            <person name="Emerson J.B."/>
            <person name="Anantharaman K."/>
            <person name="Thomas B.C."/>
            <person name="Malmstrom R."/>
            <person name="Stieglmeier M."/>
            <person name="Klingl A."/>
            <person name="Woyke T."/>
            <person name="Ryan C.M."/>
            <person name="Banfield J.F."/>
        </authorList>
    </citation>
    <scope>NUCLEOTIDE SEQUENCE [LARGE SCALE GENOMIC DNA]</scope>
    <source>
        <strain evidence="1">CG23_combo_of_CG06-09_8_20_14_all_38_19</strain>
    </source>
</reference>
<name>A0A2G9YZ67_9BACT</name>
<sequence length="121" mass="13790">MEDKLQATTRSRVEAAISQIRDNGWVVDLEKYPNADDKVEALAKYMPEIRNWFPPLRQQLLYELNRRGVVDLGVCGFLEVNGHGQFCTYPFPSSQWPPNHGKPTCLCRIPQKECVIRDGGA</sequence>
<evidence type="ECO:0000313" key="2">
    <source>
        <dbReference type="Proteomes" id="UP000230273"/>
    </source>
</evidence>
<protein>
    <submittedName>
        <fullName evidence="1">Uncharacterized protein</fullName>
    </submittedName>
</protein>
<accession>A0A2G9YZ67</accession>
<proteinExistence type="predicted"/>
<evidence type="ECO:0000313" key="1">
    <source>
        <dbReference type="EMBL" id="PIP24013.1"/>
    </source>
</evidence>
<organism evidence="1 2">
    <name type="scientific">Candidatus Nealsonbacteria bacterium CG23_combo_of_CG06-09_8_20_14_all_38_19</name>
    <dbReference type="NCBI Taxonomy" id="1974721"/>
    <lineage>
        <taxon>Bacteria</taxon>
        <taxon>Candidatus Nealsoniibacteriota</taxon>
    </lineage>
</organism>
<dbReference type="AlphaFoldDB" id="A0A2G9YZ67"/>
<comment type="caution">
    <text evidence="1">The sequence shown here is derived from an EMBL/GenBank/DDBJ whole genome shotgun (WGS) entry which is preliminary data.</text>
</comment>